<dbReference type="HOGENOM" id="CLU_1475130_0_0_1"/>
<dbReference type="RefSeq" id="XP_040630629.1">
    <property type="nucleotide sequence ID" value="XM_040777582.1"/>
</dbReference>
<dbReference type="Proteomes" id="UP000030653">
    <property type="component" value="Unassembled WGS sequence"/>
</dbReference>
<evidence type="ECO:0000259" key="2">
    <source>
        <dbReference type="Pfam" id="PF05172"/>
    </source>
</evidence>
<feature type="region of interest" description="Disordered" evidence="1">
    <location>
        <begin position="66"/>
        <end position="95"/>
    </location>
</feature>
<sequence>MTTRIIKDFTSFGKDQVLSQEMGPEGSNYFVVGYRDPALAARVARRNGELMDGIYRIGVMYQDPRQQPIDGMLPSTTPPPDASLAPASATSPHHLQTRASNVSLANTSALIPNPPKKSTYEWLTGMFVPPPTPAKPLPGQVLPPSLTAPAAAAPTPAAPTAPAAQPWGVTTAVNKVSELVFGW</sequence>
<evidence type="ECO:0000313" key="3">
    <source>
        <dbReference type="EMBL" id="EJU03735.1"/>
    </source>
</evidence>
<dbReference type="InterPro" id="IPR007846">
    <property type="entry name" value="RRM_NUP35_dom"/>
</dbReference>
<organism evidence="3 4">
    <name type="scientific">Dacryopinax primogenitus (strain DJM 731)</name>
    <name type="common">Brown rot fungus</name>
    <dbReference type="NCBI Taxonomy" id="1858805"/>
    <lineage>
        <taxon>Eukaryota</taxon>
        <taxon>Fungi</taxon>
        <taxon>Dikarya</taxon>
        <taxon>Basidiomycota</taxon>
        <taxon>Agaricomycotina</taxon>
        <taxon>Dacrymycetes</taxon>
        <taxon>Dacrymycetales</taxon>
        <taxon>Dacrymycetaceae</taxon>
        <taxon>Dacryopinax</taxon>
    </lineage>
</organism>
<feature type="compositionally biased region" description="Low complexity" evidence="1">
    <location>
        <begin position="147"/>
        <end position="164"/>
    </location>
</feature>
<proteinExistence type="predicted"/>
<gene>
    <name evidence="3" type="ORF">DACRYDRAFT_99276</name>
</gene>
<evidence type="ECO:0000256" key="1">
    <source>
        <dbReference type="SAM" id="MobiDB-lite"/>
    </source>
</evidence>
<dbReference type="STRING" id="1858805.M5G6A7"/>
<feature type="domain" description="RRM Nup35-type" evidence="2">
    <location>
        <begin position="2"/>
        <end position="66"/>
    </location>
</feature>
<dbReference type="AlphaFoldDB" id="M5G6A7"/>
<feature type="region of interest" description="Disordered" evidence="1">
    <location>
        <begin position="134"/>
        <end position="164"/>
    </location>
</feature>
<name>M5G6A7_DACPD</name>
<dbReference type="InterPro" id="IPR012677">
    <property type="entry name" value="Nucleotide-bd_a/b_plait_sf"/>
</dbReference>
<dbReference type="Pfam" id="PF05172">
    <property type="entry name" value="RRM_Nup35"/>
    <property type="match status" value="1"/>
</dbReference>
<feature type="compositionally biased region" description="Low complexity" evidence="1">
    <location>
        <begin position="82"/>
        <end position="92"/>
    </location>
</feature>
<keyword evidence="4" id="KW-1185">Reference proteome</keyword>
<protein>
    <recommendedName>
        <fullName evidence="2">RRM Nup35-type domain-containing protein</fullName>
    </recommendedName>
</protein>
<dbReference type="EMBL" id="JH795859">
    <property type="protein sequence ID" value="EJU03735.1"/>
    <property type="molecule type" value="Genomic_DNA"/>
</dbReference>
<reference evidence="3 4" key="1">
    <citation type="journal article" date="2012" name="Science">
        <title>The Paleozoic origin of enzymatic lignin decomposition reconstructed from 31 fungal genomes.</title>
        <authorList>
            <person name="Floudas D."/>
            <person name="Binder M."/>
            <person name="Riley R."/>
            <person name="Barry K."/>
            <person name="Blanchette R.A."/>
            <person name="Henrissat B."/>
            <person name="Martinez A.T."/>
            <person name="Otillar R."/>
            <person name="Spatafora J.W."/>
            <person name="Yadav J.S."/>
            <person name="Aerts A."/>
            <person name="Benoit I."/>
            <person name="Boyd A."/>
            <person name="Carlson A."/>
            <person name="Copeland A."/>
            <person name="Coutinho P.M."/>
            <person name="de Vries R.P."/>
            <person name="Ferreira P."/>
            <person name="Findley K."/>
            <person name="Foster B."/>
            <person name="Gaskell J."/>
            <person name="Glotzer D."/>
            <person name="Gorecki P."/>
            <person name="Heitman J."/>
            <person name="Hesse C."/>
            <person name="Hori C."/>
            <person name="Igarashi K."/>
            <person name="Jurgens J.A."/>
            <person name="Kallen N."/>
            <person name="Kersten P."/>
            <person name="Kohler A."/>
            <person name="Kuees U."/>
            <person name="Kumar T.K.A."/>
            <person name="Kuo A."/>
            <person name="LaButti K."/>
            <person name="Larrondo L.F."/>
            <person name="Lindquist E."/>
            <person name="Ling A."/>
            <person name="Lombard V."/>
            <person name="Lucas S."/>
            <person name="Lundell T."/>
            <person name="Martin R."/>
            <person name="McLaughlin D.J."/>
            <person name="Morgenstern I."/>
            <person name="Morin E."/>
            <person name="Murat C."/>
            <person name="Nagy L.G."/>
            <person name="Nolan M."/>
            <person name="Ohm R.A."/>
            <person name="Patyshakuliyeva A."/>
            <person name="Rokas A."/>
            <person name="Ruiz-Duenas F.J."/>
            <person name="Sabat G."/>
            <person name="Salamov A."/>
            <person name="Samejima M."/>
            <person name="Schmutz J."/>
            <person name="Slot J.C."/>
            <person name="St John F."/>
            <person name="Stenlid J."/>
            <person name="Sun H."/>
            <person name="Sun S."/>
            <person name="Syed K."/>
            <person name="Tsang A."/>
            <person name="Wiebenga A."/>
            <person name="Young D."/>
            <person name="Pisabarro A."/>
            <person name="Eastwood D.C."/>
            <person name="Martin F."/>
            <person name="Cullen D."/>
            <person name="Grigoriev I.V."/>
            <person name="Hibbett D.S."/>
        </authorList>
    </citation>
    <scope>NUCLEOTIDE SEQUENCE [LARGE SCALE GENOMIC DNA]</scope>
    <source>
        <strain evidence="3 4">DJM-731 SS1</strain>
    </source>
</reference>
<accession>M5G6A7</accession>
<dbReference type="Gene3D" id="3.30.70.330">
    <property type="match status" value="1"/>
</dbReference>
<evidence type="ECO:0000313" key="4">
    <source>
        <dbReference type="Proteomes" id="UP000030653"/>
    </source>
</evidence>
<dbReference type="GeneID" id="63692644"/>
<dbReference type="OrthoDB" id="3365060at2759"/>